<accession>A0ABS5JRB8</accession>
<comment type="caution">
    <text evidence="7">The sequence shown here is derived from an EMBL/GenBank/DDBJ whole genome shotgun (WGS) entry which is preliminary data.</text>
</comment>
<evidence type="ECO:0000256" key="6">
    <source>
        <dbReference type="SAM" id="Phobius"/>
    </source>
</evidence>
<dbReference type="InterPro" id="IPR001123">
    <property type="entry name" value="LeuE-type"/>
</dbReference>
<evidence type="ECO:0000256" key="5">
    <source>
        <dbReference type="ARBA" id="ARBA00023136"/>
    </source>
</evidence>
<dbReference type="Pfam" id="PF01810">
    <property type="entry name" value="LysE"/>
    <property type="match status" value="1"/>
</dbReference>
<dbReference type="PANTHER" id="PTHR30086:SF20">
    <property type="entry name" value="ARGININE EXPORTER PROTEIN ARGO-RELATED"/>
    <property type="match status" value="1"/>
</dbReference>
<dbReference type="Proteomes" id="UP000708576">
    <property type="component" value="Unassembled WGS sequence"/>
</dbReference>
<name>A0ABS5JRB8_9BACT</name>
<dbReference type="PANTHER" id="PTHR30086">
    <property type="entry name" value="ARGININE EXPORTER PROTEIN ARGO"/>
    <property type="match status" value="1"/>
</dbReference>
<protein>
    <submittedName>
        <fullName evidence="7">LysE family transporter</fullName>
    </submittedName>
</protein>
<keyword evidence="5 6" id="KW-0472">Membrane</keyword>
<keyword evidence="8" id="KW-1185">Reference proteome</keyword>
<sequence length="215" mass="23960">MSLKYIIDGIIIGISASIPLGPIGVLVIQRTLNKGRLSGFFSGLGAALSDTIYAIIAGFSLSFIVGFIETQMLWIQIIGALVLIGLGLKIFFNNPAVQLRRQKKRSSSLFQDFASTFILTIANPLAVFLFLAFFAGFRVVEAKQELFDRFLLILGVFVGASTWWFSLSSLINTLRSRINLRRLFWLNKIAGSVIIILVCVAFMVWVSKEYIWVNP</sequence>
<feature type="transmembrane region" description="Helical" evidence="6">
    <location>
        <begin position="73"/>
        <end position="92"/>
    </location>
</feature>
<feature type="transmembrane region" description="Helical" evidence="6">
    <location>
        <begin position="113"/>
        <end position="137"/>
    </location>
</feature>
<evidence type="ECO:0000313" key="7">
    <source>
        <dbReference type="EMBL" id="MBS2097358.1"/>
    </source>
</evidence>
<evidence type="ECO:0000256" key="3">
    <source>
        <dbReference type="ARBA" id="ARBA00022692"/>
    </source>
</evidence>
<proteinExistence type="predicted"/>
<keyword evidence="2" id="KW-1003">Cell membrane</keyword>
<feature type="transmembrane region" description="Helical" evidence="6">
    <location>
        <begin position="40"/>
        <end position="67"/>
    </location>
</feature>
<organism evidence="7 8">
    <name type="scientific">Carboxylicivirga linearis</name>
    <dbReference type="NCBI Taxonomy" id="1628157"/>
    <lineage>
        <taxon>Bacteria</taxon>
        <taxon>Pseudomonadati</taxon>
        <taxon>Bacteroidota</taxon>
        <taxon>Bacteroidia</taxon>
        <taxon>Marinilabiliales</taxon>
        <taxon>Marinilabiliaceae</taxon>
        <taxon>Carboxylicivirga</taxon>
    </lineage>
</organism>
<reference evidence="7 8" key="1">
    <citation type="journal article" date="2015" name="Int. J. Syst. Evol. Microbiol.">
        <title>Carboxylicivirga linearis sp. nov., isolated from a sea cucumber culture pond.</title>
        <authorList>
            <person name="Wang F.Q."/>
            <person name="Zhou Y.X."/>
            <person name="Lin X.Z."/>
            <person name="Chen G.J."/>
            <person name="Du Z.J."/>
        </authorList>
    </citation>
    <scope>NUCLEOTIDE SEQUENCE [LARGE SCALE GENOMIC DNA]</scope>
    <source>
        <strain evidence="7 8">FB218</strain>
    </source>
</reference>
<gene>
    <name evidence="7" type="ORF">KEM10_03645</name>
</gene>
<evidence type="ECO:0000256" key="2">
    <source>
        <dbReference type="ARBA" id="ARBA00022475"/>
    </source>
</evidence>
<evidence type="ECO:0000256" key="4">
    <source>
        <dbReference type="ARBA" id="ARBA00022989"/>
    </source>
</evidence>
<feature type="transmembrane region" description="Helical" evidence="6">
    <location>
        <begin position="183"/>
        <end position="206"/>
    </location>
</feature>
<feature type="transmembrane region" description="Helical" evidence="6">
    <location>
        <begin position="149"/>
        <end position="171"/>
    </location>
</feature>
<feature type="transmembrane region" description="Helical" evidence="6">
    <location>
        <begin position="6"/>
        <end position="28"/>
    </location>
</feature>
<keyword evidence="4 6" id="KW-1133">Transmembrane helix</keyword>
<evidence type="ECO:0000313" key="8">
    <source>
        <dbReference type="Proteomes" id="UP000708576"/>
    </source>
</evidence>
<comment type="subcellular location">
    <subcellularLocation>
        <location evidence="1">Cell membrane</location>
        <topology evidence="1">Multi-pass membrane protein</topology>
    </subcellularLocation>
</comment>
<dbReference type="EMBL" id="JAGUCO010000002">
    <property type="protein sequence ID" value="MBS2097358.1"/>
    <property type="molecule type" value="Genomic_DNA"/>
</dbReference>
<dbReference type="RefSeq" id="WP_212213655.1">
    <property type="nucleotide sequence ID" value="NZ_JAGUCO010000002.1"/>
</dbReference>
<keyword evidence="3 6" id="KW-0812">Transmembrane</keyword>
<evidence type="ECO:0000256" key="1">
    <source>
        <dbReference type="ARBA" id="ARBA00004651"/>
    </source>
</evidence>